<reference evidence="2 3" key="1">
    <citation type="submission" date="2019-05" db="EMBL/GenBank/DDBJ databases">
        <title>Another draft genome of Portunus trituberculatus and its Hox gene families provides insights of decapod evolution.</title>
        <authorList>
            <person name="Jeong J.-H."/>
            <person name="Song I."/>
            <person name="Kim S."/>
            <person name="Choi T."/>
            <person name="Kim D."/>
            <person name="Ryu S."/>
            <person name="Kim W."/>
        </authorList>
    </citation>
    <scope>NUCLEOTIDE SEQUENCE [LARGE SCALE GENOMIC DNA]</scope>
    <source>
        <tissue evidence="2">Muscle</tissue>
    </source>
</reference>
<sequence length="176" mass="20000">MYCVLTSKISPMDLGDGQRWATSQAQPWQQREYISQADENVASLTQEVVHHDLGDGQRWAAPQGQSSQAGQRWAASQAHLRHKWREPHERSCDVLQPSIPSPSKQGKDIQRGGRALVNSLLQCAQAMAFTFVMYHVTQEWLRVYCHHDTPHRPPLLEGHHCYTTPSPPDRPPPIRP</sequence>
<dbReference type="EMBL" id="VSRR010001418">
    <property type="protein sequence ID" value="MPC25115.1"/>
    <property type="molecule type" value="Genomic_DNA"/>
</dbReference>
<dbReference type="AlphaFoldDB" id="A0A5B7DUY0"/>
<evidence type="ECO:0000313" key="3">
    <source>
        <dbReference type="Proteomes" id="UP000324222"/>
    </source>
</evidence>
<feature type="compositionally biased region" description="Pro residues" evidence="1">
    <location>
        <begin position="165"/>
        <end position="176"/>
    </location>
</feature>
<gene>
    <name evidence="2" type="ORF">E2C01_018215</name>
</gene>
<name>A0A5B7DUY0_PORTR</name>
<evidence type="ECO:0000313" key="2">
    <source>
        <dbReference type="EMBL" id="MPC25115.1"/>
    </source>
</evidence>
<accession>A0A5B7DUY0</accession>
<dbReference type="Proteomes" id="UP000324222">
    <property type="component" value="Unassembled WGS sequence"/>
</dbReference>
<feature type="region of interest" description="Disordered" evidence="1">
    <location>
        <begin position="156"/>
        <end position="176"/>
    </location>
</feature>
<evidence type="ECO:0000256" key="1">
    <source>
        <dbReference type="SAM" id="MobiDB-lite"/>
    </source>
</evidence>
<organism evidence="2 3">
    <name type="scientific">Portunus trituberculatus</name>
    <name type="common">Swimming crab</name>
    <name type="synonym">Neptunus trituberculatus</name>
    <dbReference type="NCBI Taxonomy" id="210409"/>
    <lineage>
        <taxon>Eukaryota</taxon>
        <taxon>Metazoa</taxon>
        <taxon>Ecdysozoa</taxon>
        <taxon>Arthropoda</taxon>
        <taxon>Crustacea</taxon>
        <taxon>Multicrustacea</taxon>
        <taxon>Malacostraca</taxon>
        <taxon>Eumalacostraca</taxon>
        <taxon>Eucarida</taxon>
        <taxon>Decapoda</taxon>
        <taxon>Pleocyemata</taxon>
        <taxon>Brachyura</taxon>
        <taxon>Eubrachyura</taxon>
        <taxon>Portunoidea</taxon>
        <taxon>Portunidae</taxon>
        <taxon>Portuninae</taxon>
        <taxon>Portunus</taxon>
    </lineage>
</organism>
<feature type="compositionally biased region" description="Low complexity" evidence="1">
    <location>
        <begin position="60"/>
        <end position="71"/>
    </location>
</feature>
<comment type="caution">
    <text evidence="2">The sequence shown here is derived from an EMBL/GenBank/DDBJ whole genome shotgun (WGS) entry which is preliminary data.</text>
</comment>
<feature type="region of interest" description="Disordered" evidence="1">
    <location>
        <begin position="59"/>
        <end position="79"/>
    </location>
</feature>
<protein>
    <submittedName>
        <fullName evidence="2">Uncharacterized protein</fullName>
    </submittedName>
</protein>
<keyword evidence="3" id="KW-1185">Reference proteome</keyword>
<proteinExistence type="predicted"/>